<accession>B6FXP8</accession>
<dbReference type="EC" id="3.1.-.-" evidence="5"/>
<dbReference type="Proteomes" id="UP000003178">
    <property type="component" value="Unassembled WGS sequence"/>
</dbReference>
<dbReference type="GO" id="GO:0051607">
    <property type="term" value="P:defense response to virus"/>
    <property type="evidence" value="ECO:0007669"/>
    <property type="project" value="UniProtKB-KW"/>
</dbReference>
<dbReference type="Pfam" id="PF01881">
    <property type="entry name" value="Cas_Cas6_C"/>
    <property type="match status" value="1"/>
</dbReference>
<evidence type="ECO:0000313" key="5">
    <source>
        <dbReference type="EMBL" id="EEA85697.1"/>
    </source>
</evidence>
<dbReference type="eggNOG" id="COG1583">
    <property type="taxonomic scope" value="Bacteria"/>
</dbReference>
<keyword evidence="2" id="KW-0694">RNA-binding</keyword>
<dbReference type="GO" id="GO:0003723">
    <property type="term" value="F:RNA binding"/>
    <property type="evidence" value="ECO:0007669"/>
    <property type="project" value="UniProtKB-KW"/>
</dbReference>
<keyword evidence="5" id="KW-0378">Hydrolase</keyword>
<dbReference type="InterPro" id="IPR010156">
    <property type="entry name" value="CRISPR-assoc_prot_Cas6"/>
</dbReference>
<dbReference type="Gene3D" id="3.30.70.1900">
    <property type="match status" value="1"/>
</dbReference>
<evidence type="ECO:0000259" key="4">
    <source>
        <dbReference type="Pfam" id="PF01881"/>
    </source>
</evidence>
<organism evidence="5 6">
    <name type="scientific">Peptacetobacter hiranonis (strain DSM 13275 / JCM 10541 / KCTC 15199 / TO-931)</name>
    <name type="common">Clostridium hiranonis</name>
    <dbReference type="NCBI Taxonomy" id="500633"/>
    <lineage>
        <taxon>Bacteria</taxon>
        <taxon>Bacillati</taxon>
        <taxon>Bacillota</taxon>
        <taxon>Clostridia</taxon>
        <taxon>Peptostreptococcales</taxon>
        <taxon>Peptostreptococcaceae</taxon>
        <taxon>Peptacetobacter</taxon>
    </lineage>
</organism>
<name>B6FXP8_PEPHT</name>
<dbReference type="STRING" id="500633.CLOHIR_00649"/>
<comment type="caution">
    <text evidence="5">The sequence shown here is derived from an EMBL/GenBank/DDBJ whole genome shotgun (WGS) entry which is preliminary data.</text>
</comment>
<protein>
    <submittedName>
        <fullName evidence="5">CRISPR-associated endoribonuclease Cas6</fullName>
        <ecNumber evidence="5">3.1.-.-</ecNumber>
    </submittedName>
</protein>
<gene>
    <name evidence="5" type="primary">cas6</name>
    <name evidence="5" type="ORF">CLOHIR_00649</name>
</gene>
<dbReference type="InterPro" id="IPR049435">
    <property type="entry name" value="Cas_Cas6_C"/>
</dbReference>
<sequence length="231" mass="26974">MQIFEVLLKVYTLQEINRSDEKEKSGYFIDQTLLSDGYFKKFHESVGFKYYSFNTLYPFKNEKYEKGNVYELKIRTVDYNLANFLLENLPNTTTKELKGLEARARILEERPIEKLYSLSPIIVKTAQKKYWKECMNVEEYMERIKINLIKKYNSFFNTKIDENFELFTSIVIKNKCPIGFKYKGIKLPGDKIELTIAVNEQAQKLANFAQAVALGDLGPRGAGFVNAKYIK</sequence>
<dbReference type="HOGENOM" id="CLU_101010_0_0_9"/>
<dbReference type="RefSeq" id="WP_006441121.1">
    <property type="nucleotide sequence ID" value="NZ_DS995684.1"/>
</dbReference>
<keyword evidence="6" id="KW-1185">Reference proteome</keyword>
<dbReference type="AlphaFoldDB" id="B6FXP8"/>
<reference evidence="5 6" key="2">
    <citation type="submission" date="2008-10" db="EMBL/GenBank/DDBJ databases">
        <title>Draft genome sequence of Clostridium hiranonis (DSM 13275).</title>
        <authorList>
            <person name="Sudarsanam P."/>
            <person name="Ley R."/>
            <person name="Guruge J."/>
            <person name="Turnbaugh P.J."/>
            <person name="Mahowald M."/>
            <person name="Liep D."/>
            <person name="Gordon J."/>
        </authorList>
    </citation>
    <scope>NUCLEOTIDE SEQUENCE [LARGE SCALE GENOMIC DNA]</scope>
    <source>
        <strain evidence="5 6">DSM 13275</strain>
    </source>
</reference>
<dbReference type="NCBIfam" id="TIGR01877">
    <property type="entry name" value="cas_cas6"/>
    <property type="match status" value="1"/>
</dbReference>
<comment type="similarity">
    <text evidence="1">Belongs to the CRISPR-associated protein Cas6/Cse3/CasE family.</text>
</comment>
<proteinExistence type="inferred from homology"/>
<dbReference type="EMBL" id="ABWP01000025">
    <property type="protein sequence ID" value="EEA85697.1"/>
    <property type="molecule type" value="Genomic_DNA"/>
</dbReference>
<dbReference type="PANTHER" id="PTHR36984:SF1">
    <property type="entry name" value="CRISPR-ASSOCIATED ENDORIBONUCLEASE CAS6 1"/>
    <property type="match status" value="1"/>
</dbReference>
<dbReference type="PANTHER" id="PTHR36984">
    <property type="entry name" value="CRISPR-ASSOCIATED ENDORIBONUCLEASE CAS6 1"/>
    <property type="match status" value="1"/>
</dbReference>
<evidence type="ECO:0000256" key="2">
    <source>
        <dbReference type="ARBA" id="ARBA00022884"/>
    </source>
</evidence>
<feature type="domain" description="CRISPR associated protein Cas6 C-terminal" evidence="4">
    <location>
        <begin position="115"/>
        <end position="226"/>
    </location>
</feature>
<keyword evidence="3" id="KW-0051">Antiviral defense</keyword>
<evidence type="ECO:0000256" key="3">
    <source>
        <dbReference type="ARBA" id="ARBA00023118"/>
    </source>
</evidence>
<dbReference type="GO" id="GO:0016788">
    <property type="term" value="F:hydrolase activity, acting on ester bonds"/>
    <property type="evidence" value="ECO:0007669"/>
    <property type="project" value="InterPro"/>
</dbReference>
<evidence type="ECO:0000313" key="6">
    <source>
        <dbReference type="Proteomes" id="UP000003178"/>
    </source>
</evidence>
<reference evidence="5 6" key="1">
    <citation type="submission" date="2008-09" db="EMBL/GenBank/DDBJ databases">
        <authorList>
            <person name="Fulton L."/>
            <person name="Clifton S."/>
            <person name="Fulton B."/>
            <person name="Xu J."/>
            <person name="Minx P."/>
            <person name="Pepin K.H."/>
            <person name="Johnson M."/>
            <person name="Thiruvilangam P."/>
            <person name="Bhonagiri V."/>
            <person name="Nash W.E."/>
            <person name="Mardis E.R."/>
            <person name="Wilson R.K."/>
        </authorList>
    </citation>
    <scope>NUCLEOTIDE SEQUENCE [LARGE SCALE GENOMIC DNA]</scope>
    <source>
        <strain evidence="5 6">DSM 13275</strain>
    </source>
</reference>
<evidence type="ECO:0000256" key="1">
    <source>
        <dbReference type="ARBA" id="ARBA00005937"/>
    </source>
</evidence>